<organism evidence="1 2">
    <name type="scientific">Araneus ventricosus</name>
    <name type="common">Orbweaver spider</name>
    <name type="synonym">Epeira ventricosa</name>
    <dbReference type="NCBI Taxonomy" id="182803"/>
    <lineage>
        <taxon>Eukaryota</taxon>
        <taxon>Metazoa</taxon>
        <taxon>Ecdysozoa</taxon>
        <taxon>Arthropoda</taxon>
        <taxon>Chelicerata</taxon>
        <taxon>Arachnida</taxon>
        <taxon>Araneae</taxon>
        <taxon>Araneomorphae</taxon>
        <taxon>Entelegynae</taxon>
        <taxon>Araneoidea</taxon>
        <taxon>Araneidae</taxon>
        <taxon>Araneus</taxon>
    </lineage>
</organism>
<comment type="caution">
    <text evidence="1">The sequence shown here is derived from an EMBL/GenBank/DDBJ whole genome shotgun (WGS) entry which is preliminary data.</text>
</comment>
<name>A0A4Y1ZJU3_ARAVE</name>
<proteinExistence type="predicted"/>
<dbReference type="Proteomes" id="UP000499080">
    <property type="component" value="Unassembled WGS sequence"/>
</dbReference>
<reference evidence="1 2" key="1">
    <citation type="journal article" date="2019" name="Sci. Rep.">
        <title>Orb-weaving spider Araneus ventricosus genome elucidates the spidroin gene catalogue.</title>
        <authorList>
            <person name="Kono N."/>
            <person name="Nakamura H."/>
            <person name="Ohtoshi R."/>
            <person name="Moran D.A.P."/>
            <person name="Shinohara A."/>
            <person name="Yoshida Y."/>
            <person name="Fujiwara M."/>
            <person name="Mori M."/>
            <person name="Tomita M."/>
            <person name="Arakawa K."/>
        </authorList>
    </citation>
    <scope>NUCLEOTIDE SEQUENCE [LARGE SCALE GENOMIC DNA]</scope>
</reference>
<keyword evidence="2" id="KW-1185">Reference proteome</keyword>
<gene>
    <name evidence="1" type="ORF">AVEN_256771_1</name>
</gene>
<evidence type="ECO:0000313" key="2">
    <source>
        <dbReference type="Proteomes" id="UP000499080"/>
    </source>
</evidence>
<accession>A0A4Y1ZJU3</accession>
<dbReference type="EMBL" id="BGPR01075244">
    <property type="protein sequence ID" value="GBL54281.1"/>
    <property type="molecule type" value="Genomic_DNA"/>
</dbReference>
<evidence type="ECO:0000313" key="1">
    <source>
        <dbReference type="EMBL" id="GBL54281.1"/>
    </source>
</evidence>
<protein>
    <submittedName>
        <fullName evidence="1">Uncharacterized protein</fullName>
    </submittedName>
</protein>
<sequence>MENCEVDPAGPSFRLFGFGPFITSSYRVLSRFYHEYRTGAPPCPDCPELKSMHIKIGRSVADSCSSIAPVELWIQRIIFFLTQTSLRELPSRALPCPIWNLIR</sequence>
<dbReference type="AlphaFoldDB" id="A0A4Y1ZJU3"/>